<comment type="caution">
    <text evidence="4">The sequence shown here is derived from an EMBL/GenBank/DDBJ whole genome shotgun (WGS) entry which is preliminary data.</text>
</comment>
<organism evidence="4 5">
    <name type="scientific">Brevibacillus borstelensis AK1</name>
    <dbReference type="NCBI Taxonomy" id="1300222"/>
    <lineage>
        <taxon>Bacteria</taxon>
        <taxon>Bacillati</taxon>
        <taxon>Bacillota</taxon>
        <taxon>Bacilli</taxon>
        <taxon>Bacillales</taxon>
        <taxon>Paenibacillaceae</taxon>
        <taxon>Brevibacillus</taxon>
    </lineage>
</organism>
<dbReference type="CDD" id="cd13674">
    <property type="entry name" value="PBP2_TRAP_SBP_like_1"/>
    <property type="match status" value="1"/>
</dbReference>
<dbReference type="GO" id="GO:0030288">
    <property type="term" value="C:outer membrane-bounded periplasmic space"/>
    <property type="evidence" value="ECO:0007669"/>
    <property type="project" value="InterPro"/>
</dbReference>
<dbReference type="AlphaFoldDB" id="M8E1Q1"/>
<dbReference type="Gene3D" id="3.40.190.170">
    <property type="entry name" value="Bacterial extracellular solute-binding protein, family 7"/>
    <property type="match status" value="1"/>
</dbReference>
<dbReference type="EMBL" id="APBN01000003">
    <property type="protein sequence ID" value="EMT53191.1"/>
    <property type="molecule type" value="Genomic_DNA"/>
</dbReference>
<keyword evidence="2" id="KW-0813">Transport</keyword>
<dbReference type="PANTHER" id="PTHR33376">
    <property type="match status" value="1"/>
</dbReference>
<sequence length="401" mass="45685">MKSFLSITLVVVLGFLSAILIGFRTDLPFSPLAYDEEQEGLQDRLIIKFSHVVAENTPKGLAVERFSQLVKEKSNGRIEVQVFPNGILYSDITEYDALRNGDIQMIAPAFSNLADKIPEWSVLDLPFAFRDETDVEEAFNGEIGRLLFESLEPFDMKGMAFWNNGFKQMTSNRPIRRPEDFKGQRFRIIQSKVLEAQFQALGAKGYGAPFTDVYQKLASGQVDGQENTISNIYTRRLYQVQRYMTLSNHGYLGYAVIMNKQFWEDLPPETQTIIQEALKETTAYSNQQALAINEQQWNQLQKMPLEIHKLTAEETEVWQAAMKSVYDAFAPVIGPAIMKELEDLHAKPKRRRIARKEGKRFPEVIPNLWNQESKALSLSQSELLLASSKTVGSRILLRNCG</sequence>
<gene>
    <name evidence="4" type="ORF">I532_10447</name>
</gene>
<dbReference type="InterPro" id="IPR018389">
    <property type="entry name" value="DctP_fam"/>
</dbReference>
<dbReference type="OrthoDB" id="9776801at2"/>
<dbReference type="InterPro" id="IPR038404">
    <property type="entry name" value="TRAP_DctP_sf"/>
</dbReference>
<dbReference type="InterPro" id="IPR004682">
    <property type="entry name" value="TRAP_DctP"/>
</dbReference>
<name>M8E1Q1_9BACL</name>
<dbReference type="STRING" id="1300222.I532_10447"/>
<keyword evidence="5" id="KW-1185">Reference proteome</keyword>
<comment type="similarity">
    <text evidence="1">Belongs to the bacterial solute-binding protein 7 family.</text>
</comment>
<keyword evidence="3" id="KW-0732">Signal</keyword>
<dbReference type="RefSeq" id="WP_003388084.1">
    <property type="nucleotide sequence ID" value="NZ_APBN01000003.1"/>
</dbReference>
<evidence type="ECO:0000256" key="3">
    <source>
        <dbReference type="ARBA" id="ARBA00022729"/>
    </source>
</evidence>
<dbReference type="Pfam" id="PF03480">
    <property type="entry name" value="DctP"/>
    <property type="match status" value="1"/>
</dbReference>
<evidence type="ECO:0000256" key="1">
    <source>
        <dbReference type="ARBA" id="ARBA00009023"/>
    </source>
</evidence>
<evidence type="ECO:0000313" key="4">
    <source>
        <dbReference type="EMBL" id="EMT53191.1"/>
    </source>
</evidence>
<dbReference type="NCBIfam" id="TIGR00787">
    <property type="entry name" value="dctP"/>
    <property type="match status" value="1"/>
</dbReference>
<dbReference type="PATRIC" id="fig|1300222.3.peg.2164"/>
<proteinExistence type="inferred from homology"/>
<evidence type="ECO:0000313" key="5">
    <source>
        <dbReference type="Proteomes" id="UP000012081"/>
    </source>
</evidence>
<evidence type="ECO:0000256" key="2">
    <source>
        <dbReference type="ARBA" id="ARBA00022448"/>
    </source>
</evidence>
<accession>M8E1Q1</accession>
<dbReference type="GO" id="GO:0055085">
    <property type="term" value="P:transmembrane transport"/>
    <property type="evidence" value="ECO:0007669"/>
    <property type="project" value="InterPro"/>
</dbReference>
<dbReference type="Proteomes" id="UP000012081">
    <property type="component" value="Unassembled WGS sequence"/>
</dbReference>
<reference evidence="4 5" key="1">
    <citation type="submission" date="2013-03" db="EMBL/GenBank/DDBJ databases">
        <title>Assembly of a new bacterial strain Brevibacillus borstelensis AK1.</title>
        <authorList>
            <person name="Rajan I."/>
            <person name="PoliReddy D."/>
            <person name="Sugumar T."/>
            <person name="Rathinam K."/>
            <person name="Alqarawi S."/>
            <person name="Khalil A.B."/>
            <person name="Sivakumar N."/>
        </authorList>
    </citation>
    <scope>NUCLEOTIDE SEQUENCE [LARGE SCALE GENOMIC DNA]</scope>
    <source>
        <strain evidence="4 5">AK1</strain>
    </source>
</reference>
<dbReference type="PANTHER" id="PTHR33376:SF7">
    <property type="entry name" value="C4-DICARBOXYLATE-BINDING PROTEIN DCTB"/>
    <property type="match status" value="1"/>
</dbReference>
<dbReference type="NCBIfam" id="NF037995">
    <property type="entry name" value="TRAP_S1"/>
    <property type="match status" value="1"/>
</dbReference>
<protein>
    <submittedName>
        <fullName evidence="4">C4-dicarboxylate ABC transporter substrate-binding protein</fullName>
    </submittedName>
</protein>